<dbReference type="EMBL" id="JABANE010000046">
    <property type="protein sequence ID" value="NME69683.1"/>
    <property type="molecule type" value="Genomic_DNA"/>
</dbReference>
<accession>A0A7X9RVY2</accession>
<dbReference type="Pfam" id="PF18206">
    <property type="entry name" value="Porphyrn_cat_1"/>
    <property type="match status" value="1"/>
</dbReference>
<keyword evidence="4" id="KW-1185">Reference proteome</keyword>
<dbReference type="CDD" id="cd21510">
    <property type="entry name" value="agarase_cat"/>
    <property type="match status" value="1"/>
</dbReference>
<sequence length="649" mass="75165">MKASKILFILFIMLPLFSIGQSTEVKVMMDTKYSVSEYAEFDRKKYIVLHSTQMENDFQGLDSLQHYIINDLDVYLGRNNGIMGGVMHRSTENPEKKGYVDPDYMKKAGKKYRLNIYGKKGKNTHQYESHVDEMAGGQVHYFWTGHSSNEKDPENAWNIQGGDAIGDFMGQFINEFYRNEGEPVTKGPLRPKYVEVINEPLYELIDGVKEESDRKPVKEIFQFHNDASVAFKKHNKDVMIGGYTAAFPFFDDRNFEQWNERMKLFYDMSGEHMDFISIHLYDFNKHHLGDNDPSTFDGPINYTGGRIEATLDMMEAYSLAKYGKVIPLLISEYGGRDHSTEWKPWFAERDWDFMKSMSPMMMQFMQRPDHILKAIPFMIPKAEWGRKKNPYPWRLLRQEFELEGESKKWVFTEQIKFYELWSEVKGKRLQTTTPNANLLTDAYKDGKTVYVIVSNLKRSKQNVHLNTLGIKEEQIKAVSVKQLYLKEHQPTLSNSSISFQEELELKSEATAIIKLELKQDADLIKEVAEQKYYSDQILKEIKADKKMVYDLNGINTEGIAQVELRIGMGRPHQTTAFPKVTINGKPLQYTKEIQGQSQNLRAQFFTLITVDVPKDSIKKKNKIEITYPDSGGHVSSVALKVIQKKEVVK</sequence>
<feature type="domain" description="Porphyranase beta-sandwich" evidence="2">
    <location>
        <begin position="439"/>
        <end position="539"/>
    </location>
</feature>
<reference evidence="3 4" key="1">
    <citation type="submission" date="2020-04" db="EMBL/GenBank/DDBJ databases">
        <title>Flammeovirga sp. SR4, a novel species isolated from seawater.</title>
        <authorList>
            <person name="Wang X."/>
        </authorList>
    </citation>
    <scope>NUCLEOTIDE SEQUENCE [LARGE SCALE GENOMIC DNA]</scope>
    <source>
        <strain evidence="3 4">ATCC 23126</strain>
    </source>
</reference>
<proteinExistence type="predicted"/>
<feature type="domain" description="Beta-porphyranase A C-terminal" evidence="1">
    <location>
        <begin position="549"/>
        <end position="641"/>
    </location>
</feature>
<dbReference type="SUPFAM" id="SSF51445">
    <property type="entry name" value="(Trans)glycosidases"/>
    <property type="match status" value="1"/>
</dbReference>
<name>A0A7X9RVY2_9BACT</name>
<organism evidence="3 4">
    <name type="scientific">Flammeovirga aprica JL-4</name>
    <dbReference type="NCBI Taxonomy" id="694437"/>
    <lineage>
        <taxon>Bacteria</taxon>
        <taxon>Pseudomonadati</taxon>
        <taxon>Bacteroidota</taxon>
        <taxon>Cytophagia</taxon>
        <taxon>Cytophagales</taxon>
        <taxon>Flammeovirgaceae</taxon>
        <taxon>Flammeovirga</taxon>
    </lineage>
</organism>
<dbReference type="Gene3D" id="3.20.20.80">
    <property type="entry name" value="Glycosidases"/>
    <property type="match status" value="1"/>
</dbReference>
<gene>
    <name evidence="3" type="ORF">HHU12_17035</name>
</gene>
<dbReference type="InterPro" id="IPR017853">
    <property type="entry name" value="GH"/>
</dbReference>
<dbReference type="RefSeq" id="WP_169657950.1">
    <property type="nucleotide sequence ID" value="NZ_JABANE010000046.1"/>
</dbReference>
<dbReference type="AlphaFoldDB" id="A0A7X9RVY2"/>
<dbReference type="InterPro" id="IPR040527">
    <property type="entry name" value="Beta-sand_Porphyrn"/>
</dbReference>
<dbReference type="Proteomes" id="UP000576082">
    <property type="component" value="Unassembled WGS sequence"/>
</dbReference>
<dbReference type="Gene3D" id="2.60.120.1200">
    <property type="match status" value="1"/>
</dbReference>
<evidence type="ECO:0000259" key="1">
    <source>
        <dbReference type="Pfam" id="PF18040"/>
    </source>
</evidence>
<protein>
    <submittedName>
        <fullName evidence="3">Beta-agarase</fullName>
    </submittedName>
</protein>
<dbReference type="Pfam" id="PF18040">
    <property type="entry name" value="BPA_C"/>
    <property type="match status" value="1"/>
</dbReference>
<evidence type="ECO:0000313" key="3">
    <source>
        <dbReference type="EMBL" id="NME69683.1"/>
    </source>
</evidence>
<dbReference type="InterPro" id="IPR041224">
    <property type="entry name" value="BPA_C"/>
</dbReference>
<evidence type="ECO:0000259" key="2">
    <source>
        <dbReference type="Pfam" id="PF18206"/>
    </source>
</evidence>
<evidence type="ECO:0000313" key="4">
    <source>
        <dbReference type="Proteomes" id="UP000576082"/>
    </source>
</evidence>
<comment type="caution">
    <text evidence="3">The sequence shown here is derived from an EMBL/GenBank/DDBJ whole genome shotgun (WGS) entry which is preliminary data.</text>
</comment>